<feature type="compositionally biased region" description="Polar residues" evidence="1">
    <location>
        <begin position="63"/>
        <end position="72"/>
    </location>
</feature>
<feature type="region of interest" description="Disordered" evidence="1">
    <location>
        <begin position="144"/>
        <end position="182"/>
    </location>
</feature>
<evidence type="ECO:0000313" key="2">
    <source>
        <dbReference type="EMBL" id="KAF2643933.1"/>
    </source>
</evidence>
<organism evidence="2 3">
    <name type="scientific">Massarina eburnea CBS 473.64</name>
    <dbReference type="NCBI Taxonomy" id="1395130"/>
    <lineage>
        <taxon>Eukaryota</taxon>
        <taxon>Fungi</taxon>
        <taxon>Dikarya</taxon>
        <taxon>Ascomycota</taxon>
        <taxon>Pezizomycotina</taxon>
        <taxon>Dothideomycetes</taxon>
        <taxon>Pleosporomycetidae</taxon>
        <taxon>Pleosporales</taxon>
        <taxon>Massarineae</taxon>
        <taxon>Massarinaceae</taxon>
        <taxon>Massarina</taxon>
    </lineage>
</organism>
<evidence type="ECO:0000256" key="1">
    <source>
        <dbReference type="SAM" id="MobiDB-lite"/>
    </source>
</evidence>
<name>A0A6A6SAZ4_9PLEO</name>
<dbReference type="EMBL" id="MU006779">
    <property type="protein sequence ID" value="KAF2643933.1"/>
    <property type="molecule type" value="Genomic_DNA"/>
</dbReference>
<evidence type="ECO:0000313" key="3">
    <source>
        <dbReference type="Proteomes" id="UP000799753"/>
    </source>
</evidence>
<sequence>MTLFFCQSIIAFVRGERAFNFQLYTHTTTTSYFTHPQQYLKTLFSTTACIRLYGHLTSHMHNPSPFINPTRQTKPTKTKPKPKKKTHFFFTFLCLNLNARPNTPTYPPHTYAHHPHTYIELSTRHATPRNKQFHVTSTVSYRDTFTPDTNNDVVSISKSMPTPNPRPRSRPLLTNPPLPPST</sequence>
<feature type="compositionally biased region" description="Polar residues" evidence="1">
    <location>
        <begin position="144"/>
        <end position="160"/>
    </location>
</feature>
<protein>
    <submittedName>
        <fullName evidence="2">Uncharacterized protein</fullName>
    </submittedName>
</protein>
<accession>A0A6A6SAZ4</accession>
<proteinExistence type="predicted"/>
<gene>
    <name evidence="2" type="ORF">P280DRAFT_221372</name>
</gene>
<reference evidence="2" key="1">
    <citation type="journal article" date="2020" name="Stud. Mycol.">
        <title>101 Dothideomycetes genomes: a test case for predicting lifestyles and emergence of pathogens.</title>
        <authorList>
            <person name="Haridas S."/>
            <person name="Albert R."/>
            <person name="Binder M."/>
            <person name="Bloem J."/>
            <person name="Labutti K."/>
            <person name="Salamov A."/>
            <person name="Andreopoulos B."/>
            <person name="Baker S."/>
            <person name="Barry K."/>
            <person name="Bills G."/>
            <person name="Bluhm B."/>
            <person name="Cannon C."/>
            <person name="Castanera R."/>
            <person name="Culley D."/>
            <person name="Daum C."/>
            <person name="Ezra D."/>
            <person name="Gonzalez J."/>
            <person name="Henrissat B."/>
            <person name="Kuo A."/>
            <person name="Liang C."/>
            <person name="Lipzen A."/>
            <person name="Lutzoni F."/>
            <person name="Magnuson J."/>
            <person name="Mondo S."/>
            <person name="Nolan M."/>
            <person name="Ohm R."/>
            <person name="Pangilinan J."/>
            <person name="Park H.-J."/>
            <person name="Ramirez L."/>
            <person name="Alfaro M."/>
            <person name="Sun H."/>
            <person name="Tritt A."/>
            <person name="Yoshinaga Y."/>
            <person name="Zwiers L.-H."/>
            <person name="Turgeon B."/>
            <person name="Goodwin S."/>
            <person name="Spatafora J."/>
            <person name="Crous P."/>
            <person name="Grigoriev I."/>
        </authorList>
    </citation>
    <scope>NUCLEOTIDE SEQUENCE</scope>
    <source>
        <strain evidence="2">CBS 473.64</strain>
    </source>
</reference>
<dbReference type="AlphaFoldDB" id="A0A6A6SAZ4"/>
<feature type="region of interest" description="Disordered" evidence="1">
    <location>
        <begin position="63"/>
        <end position="83"/>
    </location>
</feature>
<dbReference type="Proteomes" id="UP000799753">
    <property type="component" value="Unassembled WGS sequence"/>
</dbReference>
<feature type="compositionally biased region" description="Basic residues" evidence="1">
    <location>
        <begin position="74"/>
        <end position="83"/>
    </location>
</feature>
<keyword evidence="3" id="KW-1185">Reference proteome</keyword>